<evidence type="ECO:0000256" key="1">
    <source>
        <dbReference type="ARBA" id="ARBA00001884"/>
    </source>
</evidence>
<feature type="region of interest" description="Disordered" evidence="21">
    <location>
        <begin position="1"/>
        <end position="122"/>
    </location>
</feature>
<dbReference type="InterPro" id="IPR027881">
    <property type="entry name" value="SOGA_CC"/>
</dbReference>
<dbReference type="SUPFAM" id="SSF56801">
    <property type="entry name" value="Acetyl-CoA synthetase-like"/>
    <property type="match status" value="1"/>
</dbReference>
<dbReference type="PROSITE" id="PS00455">
    <property type="entry name" value="AMP_BINDING"/>
    <property type="match status" value="1"/>
</dbReference>
<dbReference type="InterPro" id="IPR049885">
    <property type="entry name" value="MTCL1-3"/>
</dbReference>
<comment type="similarity">
    <text evidence="3">Belongs to the ATP-dependent AMP-binding enzyme family.</text>
</comment>
<dbReference type="GO" id="GO:0003987">
    <property type="term" value="F:acetate-CoA ligase activity"/>
    <property type="evidence" value="ECO:0007669"/>
    <property type="project" value="UniProtKB-EC"/>
</dbReference>
<dbReference type="GO" id="GO:0005524">
    <property type="term" value="F:ATP binding"/>
    <property type="evidence" value="ECO:0007669"/>
    <property type="project" value="UniProtKB-KW"/>
</dbReference>
<evidence type="ECO:0000256" key="15">
    <source>
        <dbReference type="ARBA" id="ARBA00062877"/>
    </source>
</evidence>
<comment type="catalytic activity">
    <reaction evidence="1">
        <text>acetate + ATP + CoA = acetyl-CoA + AMP + diphosphate</text>
        <dbReference type="Rhea" id="RHEA:23176"/>
        <dbReference type="ChEBI" id="CHEBI:30089"/>
        <dbReference type="ChEBI" id="CHEBI:30616"/>
        <dbReference type="ChEBI" id="CHEBI:33019"/>
        <dbReference type="ChEBI" id="CHEBI:57287"/>
        <dbReference type="ChEBI" id="CHEBI:57288"/>
        <dbReference type="ChEBI" id="CHEBI:456215"/>
        <dbReference type="EC" id="6.2.1.1"/>
    </reaction>
    <physiologicalReaction direction="left-to-right" evidence="1">
        <dbReference type="Rhea" id="RHEA:23177"/>
    </physiologicalReaction>
</comment>
<evidence type="ECO:0000256" key="10">
    <source>
        <dbReference type="ARBA" id="ARBA00023054"/>
    </source>
</evidence>
<evidence type="ECO:0000256" key="5">
    <source>
        <dbReference type="ARBA" id="ARBA00013275"/>
    </source>
</evidence>
<dbReference type="Pfam" id="PF16177">
    <property type="entry name" value="ACAS_N"/>
    <property type="match status" value="1"/>
</dbReference>
<evidence type="ECO:0000256" key="14">
    <source>
        <dbReference type="ARBA" id="ARBA00049004"/>
    </source>
</evidence>
<evidence type="ECO:0000313" key="27">
    <source>
        <dbReference type="EMBL" id="CAH2292571.1"/>
    </source>
</evidence>
<dbReference type="GO" id="GO:0016208">
    <property type="term" value="F:AMP binding"/>
    <property type="evidence" value="ECO:0007669"/>
    <property type="project" value="InterPro"/>
</dbReference>
<keyword evidence="12" id="KW-0472">Membrane</keyword>
<dbReference type="GO" id="GO:0008286">
    <property type="term" value="P:insulin receptor signaling pathway"/>
    <property type="evidence" value="ECO:0007669"/>
    <property type="project" value="TreeGrafter"/>
</dbReference>
<evidence type="ECO:0000256" key="16">
    <source>
        <dbReference type="ARBA" id="ARBA00070729"/>
    </source>
</evidence>
<dbReference type="InterPro" id="IPR032387">
    <property type="entry name" value="ACAS_N"/>
</dbReference>
<dbReference type="FunFam" id="3.30.300.30:FF:000004">
    <property type="entry name" value="Acetyl-coenzyme A synthetase"/>
    <property type="match status" value="1"/>
</dbReference>
<feature type="region of interest" description="Disordered" evidence="21">
    <location>
        <begin position="1503"/>
        <end position="1528"/>
    </location>
</feature>
<feature type="coiled-coil region" evidence="20">
    <location>
        <begin position="936"/>
        <end position="963"/>
    </location>
</feature>
<evidence type="ECO:0000256" key="8">
    <source>
        <dbReference type="ARBA" id="ARBA00022741"/>
    </source>
</evidence>
<dbReference type="InterPro" id="IPR027882">
    <property type="entry name" value="SOGA1/2-like_CC"/>
</dbReference>
<comment type="catalytic activity">
    <reaction evidence="14">
        <text>propanoate + ATP + CoA = propanoyl-CoA + AMP + diphosphate</text>
        <dbReference type="Rhea" id="RHEA:20373"/>
        <dbReference type="ChEBI" id="CHEBI:17272"/>
        <dbReference type="ChEBI" id="CHEBI:30616"/>
        <dbReference type="ChEBI" id="CHEBI:33019"/>
        <dbReference type="ChEBI" id="CHEBI:57287"/>
        <dbReference type="ChEBI" id="CHEBI:57392"/>
        <dbReference type="ChEBI" id="CHEBI:456215"/>
        <dbReference type="EC" id="6.2.1.17"/>
    </reaction>
    <physiologicalReaction direction="left-to-right" evidence="14">
        <dbReference type="Rhea" id="RHEA:20374"/>
    </physiologicalReaction>
</comment>
<feature type="domain" description="SOGA 1/2-like coiled-coil" evidence="25">
    <location>
        <begin position="1010"/>
        <end position="1055"/>
    </location>
</feature>
<keyword evidence="7" id="KW-0436">Ligase</keyword>
<dbReference type="GO" id="GO:0006629">
    <property type="term" value="P:lipid metabolic process"/>
    <property type="evidence" value="ECO:0007669"/>
    <property type="project" value="UniProtKB-KW"/>
</dbReference>
<organism evidence="27 28">
    <name type="scientific">Pelobates cultripes</name>
    <name type="common">Western spadefoot toad</name>
    <dbReference type="NCBI Taxonomy" id="61616"/>
    <lineage>
        <taxon>Eukaryota</taxon>
        <taxon>Metazoa</taxon>
        <taxon>Chordata</taxon>
        <taxon>Craniata</taxon>
        <taxon>Vertebrata</taxon>
        <taxon>Euteleostomi</taxon>
        <taxon>Amphibia</taxon>
        <taxon>Batrachia</taxon>
        <taxon>Anura</taxon>
        <taxon>Pelobatoidea</taxon>
        <taxon>Pelobatidae</taxon>
        <taxon>Pelobates</taxon>
    </lineage>
</organism>
<evidence type="ECO:0000256" key="13">
    <source>
        <dbReference type="ARBA" id="ARBA00029726"/>
    </source>
</evidence>
<feature type="region of interest" description="Disordered" evidence="21">
    <location>
        <begin position="285"/>
        <end position="308"/>
    </location>
</feature>
<keyword evidence="8" id="KW-0547">Nucleotide-binding</keyword>
<dbReference type="InterPro" id="IPR000873">
    <property type="entry name" value="AMP-dep_synth/lig_dom"/>
</dbReference>
<keyword evidence="10 20" id="KW-0175">Coiled coil</keyword>
<evidence type="ECO:0000259" key="24">
    <source>
        <dbReference type="Pfam" id="PF13193"/>
    </source>
</evidence>
<dbReference type="NCBIfam" id="NF001208">
    <property type="entry name" value="PRK00174.1"/>
    <property type="match status" value="1"/>
</dbReference>
<feature type="compositionally biased region" description="Low complexity" evidence="21">
    <location>
        <begin position="93"/>
        <end position="107"/>
    </location>
</feature>
<evidence type="ECO:0000256" key="17">
    <source>
        <dbReference type="ARBA" id="ARBA00076457"/>
    </source>
</evidence>
<evidence type="ECO:0000259" key="26">
    <source>
        <dbReference type="Pfam" id="PF16177"/>
    </source>
</evidence>
<evidence type="ECO:0000256" key="20">
    <source>
        <dbReference type="SAM" id="Coils"/>
    </source>
</evidence>
<dbReference type="Pfam" id="PF13193">
    <property type="entry name" value="AMP-binding_C"/>
    <property type="match status" value="1"/>
</dbReference>
<dbReference type="PANTHER" id="PTHR15742">
    <property type="entry name" value="GIRDIN"/>
    <property type="match status" value="1"/>
</dbReference>
<comment type="subunit">
    <text evidence="15">Monomer. Interacts with TFEB. AMPK-mediated phosphorylated form at Ser-659 interacts with KPNA1; this interaction results in nuclear translocation of ACSS2. Interacts with the 'Thr-172' phosphorylated form of PRKAA2. Interacts with CREBBP.</text>
</comment>
<dbReference type="GO" id="GO:0050218">
    <property type="term" value="F:propionate-CoA ligase activity"/>
    <property type="evidence" value="ECO:0007669"/>
    <property type="project" value="UniProtKB-EC"/>
</dbReference>
<dbReference type="CDD" id="cd05966">
    <property type="entry name" value="ACS"/>
    <property type="match status" value="1"/>
</dbReference>
<dbReference type="GO" id="GO:0019427">
    <property type="term" value="P:acetyl-CoA biosynthetic process from acetate"/>
    <property type="evidence" value="ECO:0007669"/>
    <property type="project" value="InterPro"/>
</dbReference>
<dbReference type="InterPro" id="IPR011904">
    <property type="entry name" value="Ac_CoA_lig"/>
</dbReference>
<feature type="coiled-coil region" evidence="20">
    <location>
        <begin position="141"/>
        <end position="204"/>
    </location>
</feature>
<feature type="domain" description="SOGA coiled-coil" evidence="23">
    <location>
        <begin position="437"/>
        <end position="524"/>
    </location>
</feature>
<feature type="coiled-coil region" evidence="20">
    <location>
        <begin position="331"/>
        <end position="399"/>
    </location>
</feature>
<keyword evidence="28" id="KW-1185">Reference proteome</keyword>
<evidence type="ECO:0000256" key="2">
    <source>
        <dbReference type="ARBA" id="ARBA00004370"/>
    </source>
</evidence>
<feature type="domain" description="AMP-binding enzyme C-terminal" evidence="24">
    <location>
        <begin position="2259"/>
        <end position="2337"/>
    </location>
</feature>
<gene>
    <name evidence="27" type="ORF">PECUL_23A046534</name>
</gene>
<dbReference type="NCBIfam" id="TIGR02188">
    <property type="entry name" value="Ac_CoA_lig_AcsA"/>
    <property type="match status" value="1"/>
</dbReference>
<evidence type="ECO:0000259" key="22">
    <source>
        <dbReference type="Pfam" id="PF00501"/>
    </source>
</evidence>
<evidence type="ECO:0000256" key="12">
    <source>
        <dbReference type="ARBA" id="ARBA00023136"/>
    </source>
</evidence>
<reference evidence="27" key="1">
    <citation type="submission" date="2022-03" db="EMBL/GenBank/DDBJ databases">
        <authorList>
            <person name="Alioto T."/>
            <person name="Alioto T."/>
            <person name="Gomez Garrido J."/>
        </authorList>
    </citation>
    <scope>NUCLEOTIDE SEQUENCE</scope>
</reference>
<dbReference type="GO" id="GO:0016020">
    <property type="term" value="C:membrane"/>
    <property type="evidence" value="ECO:0007669"/>
    <property type="project" value="UniProtKB-SubCell"/>
</dbReference>
<dbReference type="InterPro" id="IPR025110">
    <property type="entry name" value="AMP-bd_C"/>
</dbReference>
<evidence type="ECO:0000256" key="7">
    <source>
        <dbReference type="ARBA" id="ARBA00022598"/>
    </source>
</evidence>
<name>A0AAD1S583_PELCU</name>
<evidence type="ECO:0000256" key="4">
    <source>
        <dbReference type="ARBA" id="ARBA00012985"/>
    </source>
</evidence>
<keyword evidence="11" id="KW-0443">Lipid metabolism</keyword>
<evidence type="ECO:0000256" key="19">
    <source>
        <dbReference type="ARBA" id="ARBA00080059"/>
    </source>
</evidence>
<sequence>MMEPGGPGGGPPPPLPVPEKKKLNRAPSPARPKDLTGWSLSKARRGSPVSLSVMPQPPRRSLPSPGSKKQPRAAVAAAKSKEKGGAGPRTDSSSEGSCASEDSSSRGSSEEGRVSGSSSRLQLSTSMAFSDLTEEILDGGTEGLLREMEELRSENDYLKDEIEELRSEMLEMRDVYMEEDVYQLQELRQQLEQVHKTCRILQYRLKKSERRGLRVAQTGQVDGELISALEQDIKVAKDVSIRLHNELDVVEKKRSKLEEENEELRQRLIETDLAKQVLQNEMEKLKENSLKKRGRPSGKMEKKTSPQEDSADIKCQLYFAKEESALMCKKLTKLAKDNDSMKEELVKYRSMFGDLDSSLSIEELANSPHSREAELKAHLKLVEEEANILSRRTVELEIENRGLRAEMDEIKLHGDRELLGPDGRFAFLPGDSGDNFVELRRHLQFVEEEAELLRRSLMELEDQNKLLMNELNKYKSDHDLDITLSEDSCSVISEPSQEELTTAKMQISELNGKVKKLQYENRVLLSNLQRYDLASCQTTKPLMETDAEAGDSAQCIPTPLWREGPIGVETDATDSKERTGKGNLKSPDMCRNSPPRLLKIKELDILLGIRTQVELISKAIEVLTSDSNGFPSGIKLCTDNDCGDLLLTEAIDNSEVTSDSKLIGVIFTRLAGLQQELNCFTKKVDALGDCCKEQIDTLSLASDTTSLDTSKDFSRKEHSSNLQQPECRICRGKDESRWEKVDRDHDFDQTNSYKTYQPEDNESYAAEIKDLQSVLSEANETMQGLQEQLSQERQLRKEAEESYNQKIAQLKDDQQKLLLRREFELQSLGLERRLEQKFWSQEKNVLVQETHQFKQSFLLLFMKLKWFLQRWRNGKIPQNGGEDFLEVNSVKELYMLIEEEELNTPTTDYKIPDGEPWPQNMTVECMKTLADVKGILKELCRELQDERRGMNELQQQFAKAKAAWEMERTELKMDSVKHGAERTSSDLKVSLKKEREEHQHLLAESYSAVMDLTKQLQVSEKNWAQEKQELLGRFQNERKQMEQQIKELQNKLARKEESWVKKQSESRSSCWKEALNDNLQDKDIDCDTDASGTNLKRTKSVSSMSEFESLLDSSPYIPGNTSSVKQENNKGSKNLLTIPLLTNGCIDSDFDKNHCTYGKKENEVSEHLLKNGHGISSWDYSTVRSVKNVESGQKQIQRSYTAPDKTGIRIYYSPPVVRRLDIHLVQNKEKLVGEPGFLFTMAKPKELENSDELSGNTYNDWLCNFSNKHRDLLDNDVVKDSSPSVPTFPPSLGEFEISGNMSDDMKEITNCVRQAIRSSSLERKPKSTSTQTVELSGVDIPTIQMVSIGLQTDIPRTSLHTKSWSPRGSSLLSTRSKHISTSLDKVHSRIERPCCSPKFGSPKLQRRSSSKLDGSKDRSLWNLHQSQKNGSAWARSTTTRDSPVLSTINDGASSLFNVVDHAGSTESLCKTGLSDSKNKIDASKYGIVQEFFRNVCGRSTQSSSVVAEKKEFEENSRKPDNHDHCSSAVCHTSHNASKLLNKKSSRQHAIDEQKPSVANQGIKDGNTKDIELISTANEDNACSCSSQPVTSCFSRPSRPHARHAHFKCQLHSEPSPQEEKTGPPLGDNPCPPIRSTHISTPLPGHTTHSRLTAHIPHLSLIAHLQHLISLLIARLQVPSLLLFPWLKEIPGAHCWLFVMSVSDIYPPPPEVSINAHINSYEKYKELYDKSVQEPSEFWGEIANSFYWRVPPSPPFLRYNFDVTKGDIFIEWMKGGVTNICYNVLDRNVHDKKLGDKVAFYWEGNEPGDSMSITYSELLGKVCQFANVLRAQGVKKGDRVSIYMPMVIELVVAMLACARIGAIHSIVFAGFSAESLCERILDSHCSLLITADGFYRGDKLINLKRIADDALKKCTEKNHPLGKCIVLRHLGRDNSLCVGTNKTSPPCKRPCPDMQTMWNPSRDQWWHDLIKDVSLECEPEWCDAEDELFILYTSGSTGKPKGVVHTVGGYMIFTAATFQYVFDYHQDDVYWCTADIGWITGHSYLTYGPLANGATSVLFEGLPIYPDISRMWQIIDKYNVSKFYTAPTAIRLLMKYGDEPVERYSRKSLKVLGTVGEPINPEAWLWYYNVVGGKRCPIVDTFWQTETGGHVLTPLPGATVTKPGSATFPFFGVVPAILNESGEELDGEAEGYLVFKQPWPALMRTVYGNHQRFETTYFKKFPGYYVTGDGCKRDSDGYYWITGRIDDMLNVSGHLLSTAEVESALVEHSSVAEAAVVSHPHPVKGECLYCFVTLRDGHEFTKTLSDQLKNLVREKIGPIATPDYIQNAPGLPKTRSGKIMRRVLRKIAKNDRDLGDISTLADTSVINQLFENRCQTVH</sequence>
<dbReference type="Proteomes" id="UP001295444">
    <property type="component" value="Chromosome 05"/>
</dbReference>
<evidence type="ECO:0000259" key="25">
    <source>
        <dbReference type="Pfam" id="PF14818"/>
    </source>
</evidence>
<evidence type="ECO:0000256" key="18">
    <source>
        <dbReference type="ARBA" id="ARBA00076503"/>
    </source>
</evidence>
<feature type="domain" description="SOGA coiled-coil" evidence="23">
    <location>
        <begin position="309"/>
        <end position="403"/>
    </location>
</feature>
<protein>
    <recommendedName>
        <fullName evidence="16">Acetyl-coenzyme A synthetase, cytoplasmic</fullName>
        <ecNumber evidence="5">6.2.1.1</ecNumber>
        <ecNumber evidence="4">6.2.1.17</ecNumber>
    </recommendedName>
    <alternativeName>
        <fullName evidence="19">Acetyl-CoA synthetase</fullName>
    </alternativeName>
    <alternativeName>
        <fullName evidence="18">Acetyl-CoA synthetase 1</fullName>
    </alternativeName>
    <alternativeName>
        <fullName evidence="17">Acyl-CoA synthetase short-chain family member 2</fullName>
    </alternativeName>
    <alternativeName>
        <fullName evidence="13">Propionate--CoA ligase</fullName>
    </alternativeName>
</protein>
<dbReference type="GO" id="GO:0010506">
    <property type="term" value="P:regulation of autophagy"/>
    <property type="evidence" value="ECO:0007669"/>
    <property type="project" value="InterPro"/>
</dbReference>
<comment type="subcellular location">
    <subcellularLocation>
        <location evidence="2">Membrane</location>
    </subcellularLocation>
</comment>
<dbReference type="EMBL" id="OW240916">
    <property type="protein sequence ID" value="CAH2292571.1"/>
    <property type="molecule type" value="Genomic_DNA"/>
</dbReference>
<keyword evidence="9" id="KW-0067">ATP-binding</keyword>
<feature type="domain" description="AMP-dependent synthetase/ligase" evidence="22">
    <location>
        <begin position="1791"/>
        <end position="2202"/>
    </location>
</feature>
<evidence type="ECO:0000259" key="23">
    <source>
        <dbReference type="Pfam" id="PF11365"/>
    </source>
</evidence>
<evidence type="ECO:0000256" key="3">
    <source>
        <dbReference type="ARBA" id="ARBA00006432"/>
    </source>
</evidence>
<feature type="coiled-coil region" evidence="20">
    <location>
        <begin position="761"/>
        <end position="820"/>
    </location>
</feature>
<feature type="region of interest" description="Disordered" evidence="21">
    <location>
        <begin position="1394"/>
        <end position="1418"/>
    </location>
</feature>
<evidence type="ECO:0000256" key="21">
    <source>
        <dbReference type="SAM" id="MobiDB-lite"/>
    </source>
</evidence>
<evidence type="ECO:0000256" key="11">
    <source>
        <dbReference type="ARBA" id="ARBA00023098"/>
    </source>
</evidence>
<feature type="region of interest" description="Disordered" evidence="21">
    <location>
        <begin position="1541"/>
        <end position="1565"/>
    </location>
</feature>
<dbReference type="GO" id="GO:0005615">
    <property type="term" value="C:extracellular space"/>
    <property type="evidence" value="ECO:0007669"/>
    <property type="project" value="InterPro"/>
</dbReference>
<feature type="region of interest" description="Disordered" evidence="21">
    <location>
        <begin position="1604"/>
        <end position="1645"/>
    </location>
</feature>
<evidence type="ECO:0000256" key="9">
    <source>
        <dbReference type="ARBA" id="ARBA00022840"/>
    </source>
</evidence>
<feature type="region of interest" description="Disordered" evidence="21">
    <location>
        <begin position="566"/>
        <end position="588"/>
    </location>
</feature>
<proteinExistence type="inferred from homology"/>
<dbReference type="Pfam" id="PF11365">
    <property type="entry name" value="SOGA"/>
    <property type="match status" value="2"/>
</dbReference>
<feature type="domain" description="Acetyl-coenzyme A synthetase N-terminal" evidence="26">
    <location>
        <begin position="1723"/>
        <end position="1783"/>
    </location>
</feature>
<dbReference type="EC" id="6.2.1.17" evidence="4"/>
<accession>A0AAD1S583</accession>
<feature type="compositionally biased region" description="Basic and acidic residues" evidence="21">
    <location>
        <begin position="1507"/>
        <end position="1525"/>
    </location>
</feature>
<dbReference type="InterPro" id="IPR042099">
    <property type="entry name" value="ANL_N_sf"/>
</dbReference>
<evidence type="ECO:0000256" key="6">
    <source>
        <dbReference type="ARBA" id="ARBA00022553"/>
    </source>
</evidence>
<keyword evidence="6" id="KW-0597">Phosphoprotein</keyword>
<dbReference type="Gene3D" id="3.30.300.30">
    <property type="match status" value="1"/>
</dbReference>
<dbReference type="Pfam" id="PF00501">
    <property type="entry name" value="AMP-binding"/>
    <property type="match status" value="1"/>
</dbReference>
<feature type="coiled-coil region" evidence="20">
    <location>
        <begin position="1024"/>
        <end position="1065"/>
    </location>
</feature>
<dbReference type="Gene3D" id="3.40.50.12780">
    <property type="entry name" value="N-terminal domain of ligase-like"/>
    <property type="match status" value="1"/>
</dbReference>
<dbReference type="FunFam" id="3.40.50.12780:FF:000001">
    <property type="entry name" value="Acetyl-coenzyme A synthetase"/>
    <property type="match status" value="1"/>
</dbReference>
<dbReference type="Pfam" id="PF14818">
    <property type="entry name" value="SOGA1-2-like_CC"/>
    <property type="match status" value="1"/>
</dbReference>
<evidence type="ECO:0000313" key="28">
    <source>
        <dbReference type="Proteomes" id="UP001295444"/>
    </source>
</evidence>
<dbReference type="InterPro" id="IPR020845">
    <property type="entry name" value="AMP-binding_CS"/>
</dbReference>
<dbReference type="InterPro" id="IPR045851">
    <property type="entry name" value="AMP-bd_C_sf"/>
</dbReference>
<dbReference type="PANTHER" id="PTHR15742:SF1">
    <property type="entry name" value="PROTEIN SOGA1"/>
    <property type="match status" value="1"/>
</dbReference>
<feature type="coiled-coil region" evidence="20">
    <location>
        <begin position="436"/>
        <end position="520"/>
    </location>
</feature>
<dbReference type="EC" id="6.2.1.1" evidence="5"/>